<sequence>MSQIKLIQHADYIALHLPYNCKVLSSAVLNGGMSKVVSLLNLKVNKNASVCEDAQDTLRNKACTLELPEPTVGMMTAASMKSLGYTKETHKELEVECWVTSGLSNLRRVGDSADEKAQIYRLSFKIFHN</sequence>
<dbReference type="InterPro" id="IPR002808">
    <property type="entry name" value="AdoCbi_amidolase"/>
</dbReference>
<evidence type="ECO:0000313" key="1">
    <source>
        <dbReference type="EMBL" id="RXJ60035.1"/>
    </source>
</evidence>
<protein>
    <submittedName>
        <fullName evidence="1">Uncharacterized protein</fullName>
    </submittedName>
</protein>
<organism evidence="1 2">
    <name type="scientific">Candidatus Marinarcus aquaticus</name>
    <dbReference type="NCBI Taxonomy" id="2044504"/>
    <lineage>
        <taxon>Bacteria</taxon>
        <taxon>Pseudomonadati</taxon>
        <taxon>Campylobacterota</taxon>
        <taxon>Epsilonproteobacteria</taxon>
        <taxon>Campylobacterales</taxon>
        <taxon>Arcobacteraceae</taxon>
        <taxon>Candidatus Marinarcus</taxon>
    </lineage>
</organism>
<comment type="caution">
    <text evidence="1">The sequence shown here is derived from an EMBL/GenBank/DDBJ whole genome shotgun (WGS) entry which is preliminary data.</text>
</comment>
<dbReference type="OrthoDB" id="9767827at2"/>
<proteinExistence type="predicted"/>
<dbReference type="Proteomes" id="UP000290657">
    <property type="component" value="Unassembled WGS sequence"/>
</dbReference>
<dbReference type="RefSeq" id="WP_128995325.1">
    <property type="nucleotide sequence ID" value="NZ_PDKN01000002.1"/>
</dbReference>
<reference evidence="1 2" key="1">
    <citation type="submission" date="2017-10" db="EMBL/GenBank/DDBJ databases">
        <title>Genomics of the genus Arcobacter.</title>
        <authorList>
            <person name="Perez-Cataluna A."/>
            <person name="Figueras M.J."/>
        </authorList>
    </citation>
    <scope>NUCLEOTIDE SEQUENCE [LARGE SCALE GENOMIC DNA]</scope>
    <source>
        <strain evidence="1 2">CECT 8987</strain>
    </source>
</reference>
<dbReference type="AlphaFoldDB" id="A0A4Q0XT65"/>
<keyword evidence="2" id="KW-1185">Reference proteome</keyword>
<gene>
    <name evidence="1" type="ORF">CRV04_03200</name>
</gene>
<evidence type="ECO:0000313" key="2">
    <source>
        <dbReference type="Proteomes" id="UP000290657"/>
    </source>
</evidence>
<dbReference type="EMBL" id="PDKN01000002">
    <property type="protein sequence ID" value="RXJ60035.1"/>
    <property type="molecule type" value="Genomic_DNA"/>
</dbReference>
<name>A0A4Q0XT65_9BACT</name>
<accession>A0A4Q0XT65</accession>
<dbReference type="Pfam" id="PF01955">
    <property type="entry name" value="CbiZ"/>
    <property type="match status" value="1"/>
</dbReference>